<keyword evidence="3" id="KW-1185">Reference proteome</keyword>
<evidence type="ECO:0000256" key="1">
    <source>
        <dbReference type="SAM" id="MobiDB-lite"/>
    </source>
</evidence>
<feature type="compositionally biased region" description="Basic and acidic residues" evidence="1">
    <location>
        <begin position="134"/>
        <end position="144"/>
    </location>
</feature>
<dbReference type="EMBL" id="OANT01000005">
    <property type="protein sequence ID" value="SNX45576.1"/>
    <property type="molecule type" value="Genomic_DNA"/>
</dbReference>
<protein>
    <recommendedName>
        <fullName evidence="4">DUF4385 domain-containing protein</fullName>
    </recommendedName>
</protein>
<gene>
    <name evidence="2" type="ORF">SAMN05421731_105130</name>
</gene>
<organism evidence="2 3">
    <name type="scientific">Acinetobacter puyangensis</name>
    <dbReference type="NCBI Taxonomy" id="1096779"/>
    <lineage>
        <taxon>Bacteria</taxon>
        <taxon>Pseudomonadati</taxon>
        <taxon>Pseudomonadota</taxon>
        <taxon>Gammaproteobacteria</taxon>
        <taxon>Moraxellales</taxon>
        <taxon>Moraxellaceae</taxon>
        <taxon>Acinetobacter</taxon>
    </lineage>
</organism>
<dbReference type="Proteomes" id="UP000219042">
    <property type="component" value="Unassembled WGS sequence"/>
</dbReference>
<evidence type="ECO:0008006" key="4">
    <source>
        <dbReference type="Google" id="ProtNLM"/>
    </source>
</evidence>
<dbReference type="RefSeq" id="WP_097079348.1">
    <property type="nucleotide sequence ID" value="NZ_BAABHT010000005.1"/>
</dbReference>
<dbReference type="AlphaFoldDB" id="A0A240EAJ8"/>
<dbReference type="Pfam" id="PF14328">
    <property type="entry name" value="DUF4385"/>
    <property type="match status" value="1"/>
</dbReference>
<proteinExistence type="predicted"/>
<sequence length="186" mass="21672">MTKSSNTNSPKRLSKVHSNSFDYSLDFKKINFRKRPDLYRIGRGEQGVLLVEPYKTEILPFWQFADVEKAEKSSTKIYQLFLDYLDNDDFVGADMARKFLQMGFTRARRYANHKGGKKYKGAVPENKKGLSGAHGREQLPRSEEDEIKAKAAEIFKEKWHQAKQHPEYLKQKELFKQKYLGSVDIS</sequence>
<accession>A0A240EAJ8</accession>
<evidence type="ECO:0000313" key="3">
    <source>
        <dbReference type="Proteomes" id="UP000219042"/>
    </source>
</evidence>
<dbReference type="InterPro" id="IPR025494">
    <property type="entry name" value="DUF4385"/>
</dbReference>
<feature type="region of interest" description="Disordered" evidence="1">
    <location>
        <begin position="115"/>
        <end position="144"/>
    </location>
</feature>
<reference evidence="3" key="1">
    <citation type="submission" date="2016-09" db="EMBL/GenBank/DDBJ databases">
        <authorList>
            <person name="Varghese N."/>
            <person name="Submissions S."/>
        </authorList>
    </citation>
    <scope>NUCLEOTIDE SEQUENCE [LARGE SCALE GENOMIC DNA]</scope>
    <source>
        <strain evidence="3">ANC 4466</strain>
    </source>
</reference>
<name>A0A240EAJ8_9GAMM</name>
<evidence type="ECO:0000313" key="2">
    <source>
        <dbReference type="EMBL" id="SNX45576.1"/>
    </source>
</evidence>
<dbReference type="OrthoDB" id="65486at2"/>